<evidence type="ECO:0000259" key="4">
    <source>
        <dbReference type="PROSITE" id="PS50949"/>
    </source>
</evidence>
<organism evidence="5 6">
    <name type="scientific">Paenibacillus cellulosilyticus</name>
    <dbReference type="NCBI Taxonomy" id="375489"/>
    <lineage>
        <taxon>Bacteria</taxon>
        <taxon>Bacillati</taxon>
        <taxon>Bacillota</taxon>
        <taxon>Bacilli</taxon>
        <taxon>Bacillales</taxon>
        <taxon>Paenibacillaceae</taxon>
        <taxon>Paenibacillus</taxon>
    </lineage>
</organism>
<accession>A0A2V2YWH0</accession>
<reference evidence="5 6" key="1">
    <citation type="submission" date="2018-05" db="EMBL/GenBank/DDBJ databases">
        <title>Genomic Encyclopedia of Type Strains, Phase III (KMG-III): the genomes of soil and plant-associated and newly described type strains.</title>
        <authorList>
            <person name="Whitman W."/>
        </authorList>
    </citation>
    <scope>NUCLEOTIDE SEQUENCE [LARGE SCALE GENOMIC DNA]</scope>
    <source>
        <strain evidence="5 6">CECT 5696</strain>
    </source>
</reference>
<evidence type="ECO:0000256" key="2">
    <source>
        <dbReference type="ARBA" id="ARBA00023125"/>
    </source>
</evidence>
<keyword evidence="1" id="KW-0805">Transcription regulation</keyword>
<keyword evidence="3" id="KW-0804">Transcription</keyword>
<dbReference type="Pfam" id="PF00392">
    <property type="entry name" value="GntR"/>
    <property type="match status" value="1"/>
</dbReference>
<evidence type="ECO:0000256" key="3">
    <source>
        <dbReference type="ARBA" id="ARBA00023163"/>
    </source>
</evidence>
<evidence type="ECO:0000313" key="6">
    <source>
        <dbReference type="Proteomes" id="UP000246635"/>
    </source>
</evidence>
<dbReference type="RefSeq" id="WP_110043540.1">
    <property type="nucleotide sequence ID" value="NZ_CP054612.1"/>
</dbReference>
<dbReference type="Gene3D" id="1.20.120.530">
    <property type="entry name" value="GntR ligand-binding domain-like"/>
    <property type="match status" value="1"/>
</dbReference>
<gene>
    <name evidence="5" type="ORF">DFQ01_104273</name>
</gene>
<dbReference type="CDD" id="cd07377">
    <property type="entry name" value="WHTH_GntR"/>
    <property type="match status" value="1"/>
</dbReference>
<dbReference type="InterPro" id="IPR000524">
    <property type="entry name" value="Tscrpt_reg_HTH_GntR"/>
</dbReference>
<dbReference type="Proteomes" id="UP000246635">
    <property type="component" value="Unassembled WGS sequence"/>
</dbReference>
<proteinExistence type="predicted"/>
<dbReference type="SUPFAM" id="SSF48008">
    <property type="entry name" value="GntR ligand-binding domain-like"/>
    <property type="match status" value="1"/>
</dbReference>
<dbReference type="PANTHER" id="PTHR43537">
    <property type="entry name" value="TRANSCRIPTIONAL REGULATOR, GNTR FAMILY"/>
    <property type="match status" value="1"/>
</dbReference>
<protein>
    <submittedName>
        <fullName evidence="5">DNA-binding FadR family transcriptional regulator</fullName>
    </submittedName>
</protein>
<dbReference type="InterPro" id="IPR011711">
    <property type="entry name" value="GntR_C"/>
</dbReference>
<evidence type="ECO:0000313" key="5">
    <source>
        <dbReference type="EMBL" id="PWW05711.1"/>
    </source>
</evidence>
<dbReference type="InterPro" id="IPR036388">
    <property type="entry name" value="WH-like_DNA-bd_sf"/>
</dbReference>
<dbReference type="PROSITE" id="PS50949">
    <property type="entry name" value="HTH_GNTR"/>
    <property type="match status" value="1"/>
</dbReference>
<sequence length="236" mass="26293">MEIEKLERRNHYEEITEQIRGMITSGKLKVGDKLPSTKEMSERFGVGRSTMREALSALKAVGLLEIRQGGVCRVIREQPLSEAAGALDALQLQGSTLLELLEARQSLESSNAAIAARKRTEADLANLKAIVDQMQEAAGNDAEGERLDLAFHQGLAHATHNSIIVQLFETIMLQTANAIRDVRRVEIYANRDIAQQLYREHSAIYEAIAAGEPQLASEAMREHLQHVEEIVHKHVR</sequence>
<dbReference type="OrthoDB" id="214086at2"/>
<keyword evidence="6" id="KW-1185">Reference proteome</keyword>
<dbReference type="Gene3D" id="1.10.10.10">
    <property type="entry name" value="Winged helix-like DNA-binding domain superfamily/Winged helix DNA-binding domain"/>
    <property type="match status" value="1"/>
</dbReference>
<dbReference type="SUPFAM" id="SSF46785">
    <property type="entry name" value="Winged helix' DNA-binding domain"/>
    <property type="match status" value="1"/>
</dbReference>
<dbReference type="PRINTS" id="PR00035">
    <property type="entry name" value="HTHGNTR"/>
</dbReference>
<dbReference type="PANTHER" id="PTHR43537:SF5">
    <property type="entry name" value="UXU OPERON TRANSCRIPTIONAL REGULATOR"/>
    <property type="match status" value="1"/>
</dbReference>
<dbReference type="AlphaFoldDB" id="A0A2V2YWH0"/>
<dbReference type="InterPro" id="IPR008920">
    <property type="entry name" value="TF_FadR/GntR_C"/>
</dbReference>
<dbReference type="Pfam" id="PF07729">
    <property type="entry name" value="FCD"/>
    <property type="match status" value="1"/>
</dbReference>
<evidence type="ECO:0000256" key="1">
    <source>
        <dbReference type="ARBA" id="ARBA00023015"/>
    </source>
</evidence>
<keyword evidence="2 5" id="KW-0238">DNA-binding</keyword>
<feature type="domain" description="HTH gntR-type" evidence="4">
    <location>
        <begin position="9"/>
        <end position="77"/>
    </location>
</feature>
<dbReference type="SMART" id="SM00895">
    <property type="entry name" value="FCD"/>
    <property type="match status" value="1"/>
</dbReference>
<comment type="caution">
    <text evidence="5">The sequence shown here is derived from an EMBL/GenBank/DDBJ whole genome shotgun (WGS) entry which is preliminary data.</text>
</comment>
<name>A0A2V2YWH0_9BACL</name>
<dbReference type="EMBL" id="QGTQ01000004">
    <property type="protein sequence ID" value="PWW05711.1"/>
    <property type="molecule type" value="Genomic_DNA"/>
</dbReference>
<dbReference type="GO" id="GO:0003700">
    <property type="term" value="F:DNA-binding transcription factor activity"/>
    <property type="evidence" value="ECO:0007669"/>
    <property type="project" value="InterPro"/>
</dbReference>
<dbReference type="SMART" id="SM00345">
    <property type="entry name" value="HTH_GNTR"/>
    <property type="match status" value="1"/>
</dbReference>
<dbReference type="GO" id="GO:0003677">
    <property type="term" value="F:DNA binding"/>
    <property type="evidence" value="ECO:0007669"/>
    <property type="project" value="UniProtKB-KW"/>
</dbReference>
<dbReference type="InterPro" id="IPR036390">
    <property type="entry name" value="WH_DNA-bd_sf"/>
</dbReference>